<dbReference type="OrthoDB" id="3078754at2"/>
<comment type="caution">
    <text evidence="3">The sequence shown here is derived from an EMBL/GenBank/DDBJ whole genome shotgun (WGS) entry which is preliminary data.</text>
</comment>
<evidence type="ECO:0000259" key="1">
    <source>
        <dbReference type="Pfam" id="PF00182"/>
    </source>
</evidence>
<gene>
    <name evidence="3" type="ORF">ATO11_11740</name>
</gene>
<evidence type="ECO:0000313" key="3">
    <source>
        <dbReference type="EMBL" id="KNG93833.1"/>
    </source>
</evidence>
<reference evidence="3 4" key="1">
    <citation type="journal article" date="2015" name="Int. J. Syst. Evol. Microbiol.">
        <title>Aestuariivita atlantica sp. nov., isolated from deep sea sediment of the Atlantic Ocean.</title>
        <authorList>
            <person name="Li G."/>
            <person name="Lai Q."/>
            <person name="Du Y."/>
            <person name="Liu X."/>
            <person name="Sun F."/>
            <person name="Shao Z."/>
        </authorList>
    </citation>
    <scope>NUCLEOTIDE SEQUENCE [LARGE SCALE GENOMIC DNA]</scope>
    <source>
        <strain evidence="3 4">22II-S11-z3</strain>
    </source>
</reference>
<dbReference type="Gene3D" id="1.10.101.10">
    <property type="entry name" value="PGBD-like superfamily/PGBD"/>
    <property type="match status" value="1"/>
</dbReference>
<dbReference type="STRING" id="1317121.ATO11_11740"/>
<sequence length="262" mass="28491">MIPVDGDFIFAVAPRFSGDKADAQRRIVGAISGQFSEILESYNISTFLRIAHFMGQVTHECAGFRTTEEFASGAAYEGRQDLGNIHPGDGKRYKGRGLMQLTGRDNYRRIGGKLGLDLEGNPEQAGEPLTSLKIACEFWKSRSINDPSDRDDLEAVTRLVNGGLNGLEDRRQYLRKAKEALRARQGLIVASQQGGARPVLRRGSFGASVAELQRLLAGAGFPTAIDWDFGPATELAVLMFQRATGLEDDGIVGKDTWEALGG</sequence>
<dbReference type="PANTHER" id="PTHR34408:SF1">
    <property type="entry name" value="GLYCOSYL HYDROLASE FAMILY 19 DOMAIN-CONTAINING PROTEIN HI_1415"/>
    <property type="match status" value="1"/>
</dbReference>
<dbReference type="EMBL" id="AQQZ01000004">
    <property type="protein sequence ID" value="KNG93833.1"/>
    <property type="molecule type" value="Genomic_DNA"/>
</dbReference>
<dbReference type="RefSeq" id="WP_050531038.1">
    <property type="nucleotide sequence ID" value="NZ_AQQZ01000004.1"/>
</dbReference>
<name>A0A0L1JR00_9RHOB</name>
<dbReference type="AlphaFoldDB" id="A0A0L1JR00"/>
<dbReference type="InterPro" id="IPR052354">
    <property type="entry name" value="Cell_Wall_Dynamics_Protein"/>
</dbReference>
<dbReference type="PATRIC" id="fig|1317121.7.peg.3027"/>
<dbReference type="GO" id="GO:0006032">
    <property type="term" value="P:chitin catabolic process"/>
    <property type="evidence" value="ECO:0007669"/>
    <property type="project" value="InterPro"/>
</dbReference>
<proteinExistence type="predicted"/>
<dbReference type="InterPro" id="IPR023346">
    <property type="entry name" value="Lysozyme-like_dom_sf"/>
</dbReference>
<dbReference type="GO" id="GO:0004568">
    <property type="term" value="F:chitinase activity"/>
    <property type="evidence" value="ECO:0007669"/>
    <property type="project" value="InterPro"/>
</dbReference>
<dbReference type="Proteomes" id="UP000036938">
    <property type="component" value="Unassembled WGS sequence"/>
</dbReference>
<dbReference type="Pfam" id="PF01471">
    <property type="entry name" value="PG_binding_1"/>
    <property type="match status" value="1"/>
</dbReference>
<evidence type="ECO:0000313" key="4">
    <source>
        <dbReference type="Proteomes" id="UP000036938"/>
    </source>
</evidence>
<dbReference type="Pfam" id="PF00182">
    <property type="entry name" value="Glyco_hydro_19"/>
    <property type="match status" value="1"/>
</dbReference>
<dbReference type="PANTHER" id="PTHR34408">
    <property type="entry name" value="FAMILY PROTEIN, PUTATIVE-RELATED"/>
    <property type="match status" value="1"/>
</dbReference>
<dbReference type="GO" id="GO:0016998">
    <property type="term" value="P:cell wall macromolecule catabolic process"/>
    <property type="evidence" value="ECO:0007669"/>
    <property type="project" value="InterPro"/>
</dbReference>
<protein>
    <submittedName>
        <fullName evidence="3">Peptidoglycan-binding protein</fullName>
    </submittedName>
</protein>
<dbReference type="InterPro" id="IPR002477">
    <property type="entry name" value="Peptidoglycan-bd-like"/>
</dbReference>
<dbReference type="InterPro" id="IPR036365">
    <property type="entry name" value="PGBD-like_sf"/>
</dbReference>
<dbReference type="SUPFAM" id="SSF53955">
    <property type="entry name" value="Lysozyme-like"/>
    <property type="match status" value="1"/>
</dbReference>
<feature type="domain" description="Peptidoglycan binding-like" evidence="2">
    <location>
        <begin position="206"/>
        <end position="260"/>
    </location>
</feature>
<keyword evidence="4" id="KW-1185">Reference proteome</keyword>
<feature type="domain" description="Glycoside hydrolase family 19 catalytic" evidence="1">
    <location>
        <begin position="49"/>
        <end position="151"/>
    </location>
</feature>
<dbReference type="InterPro" id="IPR036366">
    <property type="entry name" value="PGBDSf"/>
</dbReference>
<organism evidence="3 4">
    <name type="scientific">Pseudaestuariivita atlantica</name>
    <dbReference type="NCBI Taxonomy" id="1317121"/>
    <lineage>
        <taxon>Bacteria</taxon>
        <taxon>Pseudomonadati</taxon>
        <taxon>Pseudomonadota</taxon>
        <taxon>Alphaproteobacteria</taxon>
        <taxon>Rhodobacterales</taxon>
        <taxon>Paracoccaceae</taxon>
        <taxon>Pseudaestuariivita</taxon>
    </lineage>
</organism>
<evidence type="ECO:0000259" key="2">
    <source>
        <dbReference type="Pfam" id="PF01471"/>
    </source>
</evidence>
<dbReference type="InterPro" id="IPR000726">
    <property type="entry name" value="Glyco_hydro_19_cat"/>
</dbReference>
<dbReference type="Gene3D" id="1.10.530.10">
    <property type="match status" value="1"/>
</dbReference>
<dbReference type="SUPFAM" id="SSF47090">
    <property type="entry name" value="PGBD-like"/>
    <property type="match status" value="1"/>
</dbReference>
<accession>A0A0L1JR00</accession>